<dbReference type="EMBL" id="BMMX01000002">
    <property type="protein sequence ID" value="GGK79646.1"/>
    <property type="molecule type" value="Genomic_DNA"/>
</dbReference>
<dbReference type="AlphaFoldDB" id="A0A8J3FMI2"/>
<protein>
    <submittedName>
        <fullName evidence="2">Uncharacterized protein</fullName>
    </submittedName>
</protein>
<evidence type="ECO:0000313" key="3">
    <source>
        <dbReference type="Proteomes" id="UP000656042"/>
    </source>
</evidence>
<name>A0A8J3FMI2_9ACTN</name>
<dbReference type="Proteomes" id="UP000656042">
    <property type="component" value="Unassembled WGS sequence"/>
</dbReference>
<comment type="caution">
    <text evidence="2">The sequence shown here is derived from an EMBL/GenBank/DDBJ whole genome shotgun (WGS) entry which is preliminary data.</text>
</comment>
<sequence length="131" mass="14193">MEPRSAAAAGDDFPYELRTTCYIEVGNDGSVTQGVSEQAYQRAVAGTSRLFAVWPGSYSSDLFAIDAGRGPEADLPLERYVDSGRTAPWRGHLMDSTCRREDVRGSPAGLAAESPIPRELAAPEDLRPMRC</sequence>
<proteinExistence type="predicted"/>
<keyword evidence="3" id="KW-1185">Reference proteome</keyword>
<feature type="region of interest" description="Disordered" evidence="1">
    <location>
        <begin position="100"/>
        <end position="131"/>
    </location>
</feature>
<gene>
    <name evidence="2" type="ORF">GCM10012284_12050</name>
</gene>
<accession>A0A8J3FMI2</accession>
<reference evidence="2" key="2">
    <citation type="submission" date="2020-09" db="EMBL/GenBank/DDBJ databases">
        <authorList>
            <person name="Sun Q."/>
            <person name="Zhou Y."/>
        </authorList>
    </citation>
    <scope>NUCLEOTIDE SEQUENCE</scope>
    <source>
        <strain evidence="2">CGMCC 4.7299</strain>
    </source>
</reference>
<organism evidence="2 3">
    <name type="scientific">Mangrovihabitans endophyticus</name>
    <dbReference type="NCBI Taxonomy" id="1751298"/>
    <lineage>
        <taxon>Bacteria</taxon>
        <taxon>Bacillati</taxon>
        <taxon>Actinomycetota</taxon>
        <taxon>Actinomycetes</taxon>
        <taxon>Micromonosporales</taxon>
        <taxon>Micromonosporaceae</taxon>
        <taxon>Mangrovihabitans</taxon>
    </lineage>
</organism>
<evidence type="ECO:0000256" key="1">
    <source>
        <dbReference type="SAM" id="MobiDB-lite"/>
    </source>
</evidence>
<reference evidence="2" key="1">
    <citation type="journal article" date="2014" name="Int. J. Syst. Evol. Microbiol.">
        <title>Complete genome sequence of Corynebacterium casei LMG S-19264T (=DSM 44701T), isolated from a smear-ripened cheese.</title>
        <authorList>
            <consortium name="US DOE Joint Genome Institute (JGI-PGF)"/>
            <person name="Walter F."/>
            <person name="Albersmeier A."/>
            <person name="Kalinowski J."/>
            <person name="Ruckert C."/>
        </authorList>
    </citation>
    <scope>NUCLEOTIDE SEQUENCE</scope>
    <source>
        <strain evidence="2">CGMCC 4.7299</strain>
    </source>
</reference>
<evidence type="ECO:0000313" key="2">
    <source>
        <dbReference type="EMBL" id="GGK79646.1"/>
    </source>
</evidence>